<dbReference type="SUPFAM" id="SSF56024">
    <property type="entry name" value="Phospholipase D/nuclease"/>
    <property type="match status" value="2"/>
</dbReference>
<feature type="domain" description="PLD phosphodiesterase" evidence="2">
    <location>
        <begin position="322"/>
        <end position="349"/>
    </location>
</feature>
<name>A0ABQ6TRT9_9BACT</name>
<feature type="region of interest" description="Disordered" evidence="1">
    <location>
        <begin position="208"/>
        <end position="227"/>
    </location>
</feature>
<protein>
    <submittedName>
        <fullName evidence="3">Cardiolipin synthase B</fullName>
    </submittedName>
</protein>
<dbReference type="InterPro" id="IPR025202">
    <property type="entry name" value="PLD-like_dom"/>
</dbReference>
<evidence type="ECO:0000313" key="3">
    <source>
        <dbReference type="EMBL" id="KAB0671735.1"/>
    </source>
</evidence>
<evidence type="ECO:0000259" key="2">
    <source>
        <dbReference type="PROSITE" id="PS50035"/>
    </source>
</evidence>
<dbReference type="Gene3D" id="3.30.870.10">
    <property type="entry name" value="Endonuclease Chain A"/>
    <property type="match status" value="2"/>
</dbReference>
<organism evidence="3 4">
    <name type="scientific">Oryzomonas sagensis</name>
    <dbReference type="NCBI Taxonomy" id="2603857"/>
    <lineage>
        <taxon>Bacteria</taxon>
        <taxon>Pseudomonadati</taxon>
        <taxon>Thermodesulfobacteriota</taxon>
        <taxon>Desulfuromonadia</taxon>
        <taxon>Geobacterales</taxon>
        <taxon>Geobacteraceae</taxon>
        <taxon>Oryzomonas</taxon>
    </lineage>
</organism>
<sequence>MLRRRDARRGIMAKGAPIRHNKRLVRMLRLFRHIRFVGQPVTYRRNRVVLHPDGPDFFRALFGAIRSAERYILLEYYLIRNDTTGSAFAAELLDAQQRGVPVFLIYDYIGCVETPSAYFRDLARHGIKPLSFNVPSFKRGIHWFDKRDHRKMAIIDGRRAFLGGFNIGDEYAGLVSSPVKFRDVGFSITGCAVHELERIFSETWQMERDEPPRVPTGGRDPGAPRPGRANVIIVSGGPHHRRSYIRSAFLAAITSASESVLIVTPYFVPGPRIVRSLLRAVRRGVRVRILLSAKSDVPLMRLVGRSYYTALLKAGIEICEVEREVLHAKVMLIDGERTVIGSANLDQRSFHRNFEINCIVDNNSFGKQIARMLEQDFRDSRAITLADHERRGKLSQLLEKLVNLFAWFL</sequence>
<proteinExistence type="predicted"/>
<dbReference type="EMBL" id="VZRA01000001">
    <property type="protein sequence ID" value="KAB0671735.1"/>
    <property type="molecule type" value="Genomic_DNA"/>
</dbReference>
<dbReference type="PANTHER" id="PTHR21248:SF22">
    <property type="entry name" value="PHOSPHOLIPASE D"/>
    <property type="match status" value="1"/>
</dbReference>
<reference evidence="3 4" key="1">
    <citation type="journal article" date="2020" name="Microorganisms">
        <title>Description of Three Novel Members in the Family Geobacteraceae, Oryzomonas japonicum gen. nov., sp. nov., Oryzomonas sagensis sp. nov., and Oryzomonas ruber sp. nov.</title>
        <authorList>
            <person name="Xu Z."/>
            <person name="Masuda Y."/>
            <person name="Hayakawa C."/>
            <person name="Ushijima N."/>
            <person name="Kawano K."/>
            <person name="Shiratori Y."/>
            <person name="Senoo K."/>
            <person name="Itoh H."/>
        </authorList>
    </citation>
    <scope>NUCLEOTIDE SEQUENCE [LARGE SCALE GENOMIC DNA]</scope>
    <source>
        <strain evidence="3 4">Red100</strain>
    </source>
</reference>
<evidence type="ECO:0000313" key="4">
    <source>
        <dbReference type="Proteomes" id="UP000798046"/>
    </source>
</evidence>
<accession>A0ABQ6TRT9</accession>
<dbReference type="Pfam" id="PF13091">
    <property type="entry name" value="PLDc_2"/>
    <property type="match status" value="2"/>
</dbReference>
<dbReference type="InterPro" id="IPR001736">
    <property type="entry name" value="PLipase_D/transphosphatidylase"/>
</dbReference>
<dbReference type="Proteomes" id="UP000798046">
    <property type="component" value="Unassembled WGS sequence"/>
</dbReference>
<dbReference type="CDD" id="cd09159">
    <property type="entry name" value="PLDc_ybhO_like_2"/>
    <property type="match status" value="1"/>
</dbReference>
<dbReference type="SMART" id="SM00155">
    <property type="entry name" value="PLDc"/>
    <property type="match status" value="2"/>
</dbReference>
<comment type="caution">
    <text evidence="3">The sequence shown here is derived from an EMBL/GenBank/DDBJ whole genome shotgun (WGS) entry which is preliminary data.</text>
</comment>
<gene>
    <name evidence="3" type="ORF">F6V30_03920</name>
</gene>
<dbReference type="CDD" id="cd09110">
    <property type="entry name" value="PLDc_CLS_1"/>
    <property type="match status" value="1"/>
</dbReference>
<dbReference type="PANTHER" id="PTHR21248">
    <property type="entry name" value="CARDIOLIPIN SYNTHASE"/>
    <property type="match status" value="1"/>
</dbReference>
<feature type="domain" description="PLD phosphodiesterase" evidence="2">
    <location>
        <begin position="144"/>
        <end position="171"/>
    </location>
</feature>
<dbReference type="PROSITE" id="PS50035">
    <property type="entry name" value="PLD"/>
    <property type="match status" value="2"/>
</dbReference>
<evidence type="ECO:0000256" key="1">
    <source>
        <dbReference type="SAM" id="MobiDB-lite"/>
    </source>
</evidence>
<keyword evidence="4" id="KW-1185">Reference proteome</keyword>